<dbReference type="AlphaFoldDB" id="A0A7R8Z365"/>
<reference evidence="1 2" key="1">
    <citation type="submission" date="2020-11" db="EMBL/GenBank/DDBJ databases">
        <authorList>
            <person name="Wallbank WR R."/>
            <person name="Pardo Diaz C."/>
            <person name="Kozak K."/>
            <person name="Martin S."/>
            <person name="Jiggins C."/>
            <person name="Moest M."/>
            <person name="Warren A I."/>
            <person name="Generalovic N T."/>
            <person name="Byers J.R.P. K."/>
            <person name="Montejo-Kovacevich G."/>
            <person name="Yen C E."/>
        </authorList>
    </citation>
    <scope>NUCLEOTIDE SEQUENCE [LARGE SCALE GENOMIC DNA]</scope>
</reference>
<name>A0A7R8Z365_HERIL</name>
<dbReference type="InParanoid" id="A0A7R8Z365"/>
<evidence type="ECO:0000313" key="1">
    <source>
        <dbReference type="EMBL" id="CAD7093603.1"/>
    </source>
</evidence>
<proteinExistence type="predicted"/>
<gene>
    <name evidence="1" type="ORF">HERILL_LOCUS15877</name>
</gene>
<sequence>MSDTKELLEVLAVTADTCLELTESAIDIFNSSRRVLDGASRGNLLTAVSGVLGIFIGTLRIQEKLTAGDVIRTRLTAEQKGHLLRRVMRTAERHNVGNVTTLVRLLRVDSLVQRAVSRDLENFLNEIGHY</sequence>
<evidence type="ECO:0000313" key="2">
    <source>
        <dbReference type="Proteomes" id="UP000594454"/>
    </source>
</evidence>
<dbReference type="Proteomes" id="UP000594454">
    <property type="component" value="Chromosome 6"/>
</dbReference>
<dbReference type="EMBL" id="LR899014">
    <property type="protein sequence ID" value="CAD7093603.1"/>
    <property type="molecule type" value="Genomic_DNA"/>
</dbReference>
<protein>
    <submittedName>
        <fullName evidence="1">Uncharacterized protein</fullName>
    </submittedName>
</protein>
<accession>A0A7R8Z365</accession>
<keyword evidence="2" id="KW-1185">Reference proteome</keyword>
<organism evidence="1 2">
    <name type="scientific">Hermetia illucens</name>
    <name type="common">Black soldier fly</name>
    <dbReference type="NCBI Taxonomy" id="343691"/>
    <lineage>
        <taxon>Eukaryota</taxon>
        <taxon>Metazoa</taxon>
        <taxon>Ecdysozoa</taxon>
        <taxon>Arthropoda</taxon>
        <taxon>Hexapoda</taxon>
        <taxon>Insecta</taxon>
        <taxon>Pterygota</taxon>
        <taxon>Neoptera</taxon>
        <taxon>Endopterygota</taxon>
        <taxon>Diptera</taxon>
        <taxon>Brachycera</taxon>
        <taxon>Stratiomyomorpha</taxon>
        <taxon>Stratiomyidae</taxon>
        <taxon>Hermetiinae</taxon>
        <taxon>Hermetia</taxon>
    </lineage>
</organism>